<sequence>MDELIQLITGRLGIDSSIANAGVGKLMALLKDQVGGDLFSQIAGAVPGAEEAASQAAESPEPAAGGGLLGKLSGMASAALGGNAGGGLEMASALASTGIDADKLGPFISTVVEFLKDKLGDDVVEQIMSKLPMLKTLLG</sequence>
<keyword evidence="2" id="KW-1185">Reference proteome</keyword>
<comment type="caution">
    <text evidence="1">The sequence shown here is derived from an EMBL/GenBank/DDBJ whole genome shotgun (WGS) entry which is preliminary data.</text>
</comment>
<dbReference type="EMBL" id="JACHXU010000001">
    <property type="protein sequence ID" value="MBB3204608.1"/>
    <property type="molecule type" value="Genomic_DNA"/>
</dbReference>
<dbReference type="Proteomes" id="UP000536179">
    <property type="component" value="Unassembled WGS sequence"/>
</dbReference>
<dbReference type="RefSeq" id="WP_184300837.1">
    <property type="nucleotide sequence ID" value="NZ_JACHXU010000001.1"/>
</dbReference>
<organism evidence="1 2">
    <name type="scientific">Aporhodopirellula rubra</name>
    <dbReference type="NCBI Taxonomy" id="980271"/>
    <lineage>
        <taxon>Bacteria</taxon>
        <taxon>Pseudomonadati</taxon>
        <taxon>Planctomycetota</taxon>
        <taxon>Planctomycetia</taxon>
        <taxon>Pirellulales</taxon>
        <taxon>Pirellulaceae</taxon>
        <taxon>Aporhodopirellula</taxon>
    </lineage>
</organism>
<reference evidence="1 2" key="1">
    <citation type="submission" date="2020-08" db="EMBL/GenBank/DDBJ databases">
        <title>Genomic Encyclopedia of Type Strains, Phase III (KMG-III): the genomes of soil and plant-associated and newly described type strains.</title>
        <authorList>
            <person name="Whitman W."/>
        </authorList>
    </citation>
    <scope>NUCLEOTIDE SEQUENCE [LARGE SCALE GENOMIC DNA]</scope>
    <source>
        <strain evidence="1 2">CECT 8075</strain>
    </source>
</reference>
<dbReference type="Pfam" id="PF11075">
    <property type="entry name" value="DUF2780"/>
    <property type="match status" value="1"/>
</dbReference>
<dbReference type="AlphaFoldDB" id="A0A7W5H3Y3"/>
<gene>
    <name evidence="1" type="ORF">FHS27_000372</name>
</gene>
<name>A0A7W5H3Y3_9BACT</name>
<evidence type="ECO:0000313" key="2">
    <source>
        <dbReference type="Proteomes" id="UP000536179"/>
    </source>
</evidence>
<protein>
    <recommendedName>
        <fullName evidence="3">DUF2780 domain-containing protein</fullName>
    </recommendedName>
</protein>
<evidence type="ECO:0008006" key="3">
    <source>
        <dbReference type="Google" id="ProtNLM"/>
    </source>
</evidence>
<proteinExistence type="predicted"/>
<dbReference type="InterPro" id="IPR021302">
    <property type="entry name" value="DUF2780_VcgC/VcgE"/>
</dbReference>
<evidence type="ECO:0000313" key="1">
    <source>
        <dbReference type="EMBL" id="MBB3204608.1"/>
    </source>
</evidence>
<accession>A0A7W5H3Y3</accession>